<evidence type="ECO:0000313" key="1">
    <source>
        <dbReference type="EMBL" id="JAH70010.1"/>
    </source>
</evidence>
<protein>
    <submittedName>
        <fullName evidence="1">Uncharacterized protein</fullName>
    </submittedName>
</protein>
<sequence>MNTLFVLFVMCLPNYYV</sequence>
<organism evidence="1">
    <name type="scientific">Anguilla anguilla</name>
    <name type="common">European freshwater eel</name>
    <name type="synonym">Muraena anguilla</name>
    <dbReference type="NCBI Taxonomy" id="7936"/>
    <lineage>
        <taxon>Eukaryota</taxon>
        <taxon>Metazoa</taxon>
        <taxon>Chordata</taxon>
        <taxon>Craniata</taxon>
        <taxon>Vertebrata</taxon>
        <taxon>Euteleostomi</taxon>
        <taxon>Actinopterygii</taxon>
        <taxon>Neopterygii</taxon>
        <taxon>Teleostei</taxon>
        <taxon>Anguilliformes</taxon>
        <taxon>Anguillidae</taxon>
        <taxon>Anguilla</taxon>
    </lineage>
</organism>
<proteinExistence type="predicted"/>
<dbReference type="AlphaFoldDB" id="A0A0E9UXU4"/>
<name>A0A0E9UXU4_ANGAN</name>
<accession>A0A0E9UXU4</accession>
<reference evidence="1" key="1">
    <citation type="submission" date="2014-11" db="EMBL/GenBank/DDBJ databases">
        <authorList>
            <person name="Amaro Gonzalez C."/>
        </authorList>
    </citation>
    <scope>NUCLEOTIDE SEQUENCE</scope>
</reference>
<dbReference type="EMBL" id="GBXM01038567">
    <property type="protein sequence ID" value="JAH70010.1"/>
    <property type="molecule type" value="Transcribed_RNA"/>
</dbReference>
<reference evidence="1" key="2">
    <citation type="journal article" date="2015" name="Fish Shellfish Immunol.">
        <title>Early steps in the European eel (Anguilla anguilla)-Vibrio vulnificus interaction in the gills: Role of the RtxA13 toxin.</title>
        <authorList>
            <person name="Callol A."/>
            <person name="Pajuelo D."/>
            <person name="Ebbesson L."/>
            <person name="Teles M."/>
            <person name="MacKenzie S."/>
            <person name="Amaro C."/>
        </authorList>
    </citation>
    <scope>NUCLEOTIDE SEQUENCE</scope>
</reference>
<dbReference type="EMBL" id="GBXM01039737">
    <property type="protein sequence ID" value="JAH68840.1"/>
    <property type="molecule type" value="Transcribed_RNA"/>
</dbReference>